<accession>I2Q046</accession>
<dbReference type="STRING" id="596152.DesU5LDRAFT_1467"/>
<dbReference type="eggNOG" id="ENOG502Z8BH">
    <property type="taxonomic scope" value="Bacteria"/>
</dbReference>
<dbReference type="GO" id="GO:0009007">
    <property type="term" value="F:site-specific DNA-methyltransferase (adenine-specific) activity"/>
    <property type="evidence" value="ECO:0007669"/>
    <property type="project" value="InterPro"/>
</dbReference>
<dbReference type="Pfam" id="PF05869">
    <property type="entry name" value="Dam"/>
    <property type="match status" value="1"/>
</dbReference>
<dbReference type="AlphaFoldDB" id="I2Q046"/>
<dbReference type="GO" id="GO:0009307">
    <property type="term" value="P:DNA restriction-modification system"/>
    <property type="evidence" value="ECO:0007669"/>
    <property type="project" value="InterPro"/>
</dbReference>
<dbReference type="GO" id="GO:0003677">
    <property type="term" value="F:DNA binding"/>
    <property type="evidence" value="ECO:0007669"/>
    <property type="project" value="InterPro"/>
</dbReference>
<proteinExistence type="predicted"/>
<keyword evidence="1" id="KW-0808">Transferase</keyword>
<dbReference type="EMBL" id="JH600068">
    <property type="protein sequence ID" value="EIG53152.1"/>
    <property type="molecule type" value="Genomic_DNA"/>
</dbReference>
<evidence type="ECO:0000313" key="1">
    <source>
        <dbReference type="EMBL" id="EIG53152.1"/>
    </source>
</evidence>
<dbReference type="InterPro" id="IPR008593">
    <property type="entry name" value="Dam_MeTrfase"/>
</dbReference>
<dbReference type="HOGENOM" id="CLU_096746_1_0_7"/>
<sequence length="189" mass="20307">MSGPALTPNTGPRRCVKFAGRAQGNNEWLTPPDIIRALGPFDLDPCTPVDRPWDTATVHLTVRENGLVQPWAGRVWLNPPFGQEIPEWMRRMSSHGDGIALVLARTETAWFQDYVFNSPAVFAMLFLRGRLTFHHADGSPARGNCGGAPVLVAYGQGSANALLASGIQGFFVPLRGTGSVRIAQAGAAS</sequence>
<reference evidence="1" key="1">
    <citation type="submission" date="2011-11" db="EMBL/GenBank/DDBJ databases">
        <title>Improved High-Quality Draft sequence of Desulfovibrio sp. U5L.</title>
        <authorList>
            <consortium name="US DOE Joint Genome Institute"/>
            <person name="Lucas S."/>
            <person name="Han J."/>
            <person name="Lapidus A."/>
            <person name="Cheng J.-F."/>
            <person name="Goodwin L."/>
            <person name="Pitluck S."/>
            <person name="Peters L."/>
            <person name="Ovchinnikova G."/>
            <person name="Held B."/>
            <person name="Detter J.C."/>
            <person name="Han C."/>
            <person name="Tapia R."/>
            <person name="Land M."/>
            <person name="Hauser L."/>
            <person name="Kyrpides N."/>
            <person name="Ivanova N."/>
            <person name="Pagani I."/>
            <person name="Gabster J."/>
            <person name="Walker C."/>
            <person name="Stolyar S."/>
            <person name="Stahl D."/>
            <person name="Arkin A."/>
            <person name="Dehal P."/>
            <person name="Hazen T."/>
            <person name="Woyke T."/>
        </authorList>
    </citation>
    <scope>NUCLEOTIDE SEQUENCE [LARGE SCALE GENOMIC DNA]</scope>
    <source>
        <strain evidence="1">U5L</strain>
    </source>
</reference>
<protein>
    <submittedName>
        <fullName evidence="1">DNA N-6-adenine-methyltransferase (Dam)</fullName>
    </submittedName>
</protein>
<gene>
    <name evidence="1" type="ORF">DesU5LDRAFT_1467</name>
</gene>
<dbReference type="GO" id="GO:0032259">
    <property type="term" value="P:methylation"/>
    <property type="evidence" value="ECO:0007669"/>
    <property type="project" value="UniProtKB-KW"/>
</dbReference>
<keyword evidence="1" id="KW-0489">Methyltransferase</keyword>
<name>I2Q046_9BACT</name>
<dbReference type="OrthoDB" id="5288620at2"/>
<organism evidence="1">
    <name type="scientific">Desulfovibrio sp. U5L</name>
    <dbReference type="NCBI Taxonomy" id="596152"/>
    <lineage>
        <taxon>Bacteria</taxon>
        <taxon>Pseudomonadati</taxon>
        <taxon>Thermodesulfobacteriota</taxon>
        <taxon>Desulfovibrionia</taxon>
        <taxon>Desulfovibrionales</taxon>
        <taxon>Desulfovibrionaceae</taxon>
        <taxon>Desulfovibrio</taxon>
    </lineage>
</organism>